<proteinExistence type="predicted"/>
<keyword evidence="1" id="KW-1133">Transmembrane helix</keyword>
<evidence type="ECO:0000256" key="1">
    <source>
        <dbReference type="SAM" id="Phobius"/>
    </source>
</evidence>
<keyword evidence="1" id="KW-0472">Membrane</keyword>
<dbReference type="EMBL" id="BMQM01000025">
    <property type="protein sequence ID" value="GGR67229.1"/>
    <property type="molecule type" value="Genomic_DNA"/>
</dbReference>
<evidence type="ECO:0000313" key="2">
    <source>
        <dbReference type="EMBL" id="GGR67229.1"/>
    </source>
</evidence>
<reference evidence="3" key="1">
    <citation type="journal article" date="2019" name="Int. J. Syst. Evol. Microbiol.">
        <title>The Global Catalogue of Microorganisms (GCM) 10K type strain sequencing project: providing services to taxonomists for standard genome sequencing and annotation.</title>
        <authorList>
            <consortium name="The Broad Institute Genomics Platform"/>
            <consortium name="The Broad Institute Genome Sequencing Center for Infectious Disease"/>
            <person name="Wu L."/>
            <person name="Ma J."/>
        </authorList>
    </citation>
    <scope>NUCLEOTIDE SEQUENCE [LARGE SCALE GENOMIC DNA]</scope>
    <source>
        <strain evidence="3">JCM 31404</strain>
    </source>
</reference>
<gene>
    <name evidence="2" type="ORF">GCM10008959_31760</name>
</gene>
<comment type="caution">
    <text evidence="2">The sequence shown here is derived from an EMBL/GenBank/DDBJ whole genome shotgun (WGS) entry which is preliminary data.</text>
</comment>
<sequence>MSAMKVSPRMVLIMVVLAMTPVLLMSVYGAVVTHQLYVQSAHFMPVPARVVERQDFKYLDETENRMKRVCIFRYAYSIEDKSYKSHRVTIGEDQTSDGARSGLCRWISDLPDKGKDVIALADLESPEVSIIIRNFPYPAIINAFLMGIVWLSAAILCFKVK</sequence>
<evidence type="ECO:0008006" key="4">
    <source>
        <dbReference type="Google" id="ProtNLM"/>
    </source>
</evidence>
<name>A0ABQ2RUI2_9DEIO</name>
<evidence type="ECO:0000313" key="3">
    <source>
        <dbReference type="Proteomes" id="UP000634308"/>
    </source>
</evidence>
<dbReference type="Proteomes" id="UP000634308">
    <property type="component" value="Unassembled WGS sequence"/>
</dbReference>
<organism evidence="2 3">
    <name type="scientific">Deinococcus seoulensis</name>
    <dbReference type="NCBI Taxonomy" id="1837379"/>
    <lineage>
        <taxon>Bacteria</taxon>
        <taxon>Thermotogati</taxon>
        <taxon>Deinococcota</taxon>
        <taxon>Deinococci</taxon>
        <taxon>Deinococcales</taxon>
        <taxon>Deinococcaceae</taxon>
        <taxon>Deinococcus</taxon>
    </lineage>
</organism>
<keyword evidence="3" id="KW-1185">Reference proteome</keyword>
<accession>A0ABQ2RUI2</accession>
<feature type="transmembrane region" description="Helical" evidence="1">
    <location>
        <begin position="135"/>
        <end position="158"/>
    </location>
</feature>
<keyword evidence="1" id="KW-0812">Transmembrane</keyword>
<protein>
    <recommendedName>
        <fullName evidence="4">DUF3592 domain-containing protein</fullName>
    </recommendedName>
</protein>